<reference evidence="2" key="2">
    <citation type="submission" date="2009-05" db="EMBL/GenBank/DDBJ databases">
        <authorList>
            <person name="Goltsman D.S.A."/>
            <person name="Denef V.J."/>
            <person name="Singer S.W."/>
            <person name="Verberkmoes N.C."/>
            <person name="Lefsrud M."/>
            <person name="Mueller R."/>
            <person name="Dick G.J."/>
            <person name="Sun C."/>
            <person name="Wheeler K."/>
            <person name="Zemla A."/>
            <person name="Baker B.J."/>
            <person name="Hauser L."/>
            <person name="Land M."/>
            <person name="Shah M.B."/>
            <person name="Thelen M.P."/>
            <person name="Hettich R.L."/>
            <person name="Banfield J.F."/>
        </authorList>
    </citation>
    <scope>NUCLEOTIDE SEQUENCE</scope>
</reference>
<keyword evidence="3" id="KW-1185">Reference proteome</keyword>
<sequence>MKGLEDMEGRSGGFPLEQFRPLVRQTSSLEERTSSHSPNCIVLSIGTESTLQRASPQAIWDMTVTPCATFSQKIIIVFIRIYNK</sequence>
<accession>C6HXD3</accession>
<dbReference type="Proteomes" id="UP000009374">
    <property type="component" value="Unassembled WGS sequence"/>
</dbReference>
<dbReference type="AlphaFoldDB" id="C6HXD3"/>
<proteinExistence type="predicted"/>
<evidence type="ECO:0000313" key="3">
    <source>
        <dbReference type="Proteomes" id="UP000009374"/>
    </source>
</evidence>
<dbReference type="EMBL" id="GG693873">
    <property type="protein sequence ID" value="EES52685.1"/>
    <property type="molecule type" value="Genomic_DNA"/>
</dbReference>
<organism evidence="2 3">
    <name type="scientific">Leptospirillum ferrodiazotrophum</name>
    <dbReference type="NCBI Taxonomy" id="412449"/>
    <lineage>
        <taxon>Bacteria</taxon>
        <taxon>Pseudomonadati</taxon>
        <taxon>Nitrospirota</taxon>
        <taxon>Nitrospiria</taxon>
        <taxon>Nitrospirales</taxon>
        <taxon>Nitrospiraceae</taxon>
        <taxon>Leptospirillum</taxon>
    </lineage>
</organism>
<protein>
    <submittedName>
        <fullName evidence="2">Uncharacterized protein</fullName>
    </submittedName>
</protein>
<evidence type="ECO:0000313" key="2">
    <source>
        <dbReference type="EMBL" id="EES52685.1"/>
    </source>
</evidence>
<evidence type="ECO:0000313" key="1">
    <source>
        <dbReference type="EMBL" id="EES52563.1"/>
    </source>
</evidence>
<reference evidence="2 3" key="1">
    <citation type="journal article" date="2009" name="Appl. Environ. Microbiol.">
        <title>Community genomic and proteomic analyses of chemoautotrophic iron-oxidizing "Leptospirillum rubarum" (Group II) and "Leptospirillum ferrodiazotrophum" (Group III) bacteria in acid mine drainage biofilms.</title>
        <authorList>
            <person name="Goltsman D.S."/>
            <person name="Denef V.J."/>
            <person name="Singer S.W."/>
            <person name="VerBerkmoes N.C."/>
            <person name="Lefsrud M."/>
            <person name="Mueller R.S."/>
            <person name="Dick G.J."/>
            <person name="Sun C.L."/>
            <person name="Wheeler K.E."/>
            <person name="Zemla A."/>
            <person name="Baker B.J."/>
            <person name="Hauser L."/>
            <person name="Land M."/>
            <person name="Shah M.B."/>
            <person name="Thelen M.P."/>
            <person name="Hettich R.L."/>
            <person name="Banfield J.F."/>
        </authorList>
    </citation>
    <scope>NUCLEOTIDE SEQUENCE [LARGE SCALE GENOMIC DNA]</scope>
</reference>
<dbReference type="EMBL" id="GG693875">
    <property type="protein sequence ID" value="EES52563.1"/>
    <property type="molecule type" value="Genomic_DNA"/>
</dbReference>
<gene>
    <name evidence="2" type="ORF">UBAL3_92050056</name>
    <name evidence="1" type="ORF">UBAL3_93200065</name>
</gene>
<name>C6HXD3_9BACT</name>